<evidence type="ECO:0000313" key="4">
    <source>
        <dbReference type="Proteomes" id="UP000655759"/>
    </source>
</evidence>
<dbReference type="Proteomes" id="UP000655759">
    <property type="component" value="Unassembled WGS sequence"/>
</dbReference>
<sequence length="98" mass="11595">MGKDKKDIIISEKRVKLHIFTPSRRQIWTIVGMGKEYWIDPDLDYCSCEGYYFGRLKNKKMCYHLDSIKEANLANNIEVITFSDSEYYDFLKSLLAEL</sequence>
<organism evidence="3 4">
    <name type="scientific">Candidatus Nitrosotenuis uzonensis</name>
    <dbReference type="NCBI Taxonomy" id="1407055"/>
    <lineage>
        <taxon>Archaea</taxon>
        <taxon>Nitrososphaerota</taxon>
        <taxon>Candidatus Nitrosotenuis</taxon>
    </lineage>
</organism>
<evidence type="ECO:0000259" key="2">
    <source>
        <dbReference type="PROSITE" id="PS50966"/>
    </source>
</evidence>
<dbReference type="AlphaFoldDB" id="A0A812F1A7"/>
<gene>
    <name evidence="3" type="ORF">NUZ5A_50678</name>
</gene>
<evidence type="ECO:0000313" key="3">
    <source>
        <dbReference type="EMBL" id="CAE6497488.1"/>
    </source>
</evidence>
<protein>
    <recommendedName>
        <fullName evidence="2">SWIM-type domain-containing protein</fullName>
    </recommendedName>
</protein>
<dbReference type="EMBL" id="CAJNAQ010000005">
    <property type="protein sequence ID" value="CAE6497488.1"/>
    <property type="molecule type" value="Genomic_DNA"/>
</dbReference>
<proteinExistence type="predicted"/>
<dbReference type="PROSITE" id="PS50966">
    <property type="entry name" value="ZF_SWIM"/>
    <property type="match status" value="1"/>
</dbReference>
<name>A0A812F1A7_9ARCH</name>
<feature type="domain" description="SWIM-type" evidence="2">
    <location>
        <begin position="37"/>
        <end position="73"/>
    </location>
</feature>
<accession>A0A812F1A7</accession>
<reference evidence="3" key="1">
    <citation type="submission" date="2021-02" db="EMBL/GenBank/DDBJ databases">
        <authorList>
            <person name="Han P."/>
        </authorList>
    </citation>
    <scope>NUCLEOTIDE SEQUENCE</scope>
    <source>
        <strain evidence="3">Candidatus Nitrosotenuis uzonensis 5A</strain>
    </source>
</reference>
<evidence type="ECO:0000256" key="1">
    <source>
        <dbReference type="PROSITE-ProRule" id="PRU00325"/>
    </source>
</evidence>
<keyword evidence="1" id="KW-0863">Zinc-finger</keyword>
<keyword evidence="1" id="KW-0862">Zinc</keyword>
<dbReference type="InterPro" id="IPR007527">
    <property type="entry name" value="Znf_SWIM"/>
</dbReference>
<dbReference type="GO" id="GO:0008270">
    <property type="term" value="F:zinc ion binding"/>
    <property type="evidence" value="ECO:0007669"/>
    <property type="project" value="UniProtKB-KW"/>
</dbReference>
<dbReference type="RefSeq" id="WP_205099800.1">
    <property type="nucleotide sequence ID" value="NZ_CAJNAQ010000005.1"/>
</dbReference>
<comment type="caution">
    <text evidence="3">The sequence shown here is derived from an EMBL/GenBank/DDBJ whole genome shotgun (WGS) entry which is preliminary data.</text>
</comment>
<keyword evidence="1" id="KW-0479">Metal-binding</keyword>